<proteinExistence type="predicted"/>
<feature type="non-terminal residue" evidence="1">
    <location>
        <position position="1"/>
    </location>
</feature>
<evidence type="ECO:0000313" key="1">
    <source>
        <dbReference type="EMBL" id="KKL21399.1"/>
    </source>
</evidence>
<protein>
    <submittedName>
        <fullName evidence="1">Uncharacterized protein</fullName>
    </submittedName>
</protein>
<organism evidence="1">
    <name type="scientific">marine sediment metagenome</name>
    <dbReference type="NCBI Taxonomy" id="412755"/>
    <lineage>
        <taxon>unclassified sequences</taxon>
        <taxon>metagenomes</taxon>
        <taxon>ecological metagenomes</taxon>
    </lineage>
</organism>
<gene>
    <name evidence="1" type="ORF">LCGC14_2445800</name>
</gene>
<name>A0A0F9BHR2_9ZZZZ</name>
<comment type="caution">
    <text evidence="1">The sequence shown here is derived from an EMBL/GenBank/DDBJ whole genome shotgun (WGS) entry which is preliminary data.</text>
</comment>
<accession>A0A0F9BHR2</accession>
<sequence length="26" mass="3110">SEEEAKARKRLVKLCQEIAENYEEED</sequence>
<dbReference type="AlphaFoldDB" id="A0A0F9BHR2"/>
<reference evidence="1" key="1">
    <citation type="journal article" date="2015" name="Nature">
        <title>Complex archaea that bridge the gap between prokaryotes and eukaryotes.</title>
        <authorList>
            <person name="Spang A."/>
            <person name="Saw J.H."/>
            <person name="Jorgensen S.L."/>
            <person name="Zaremba-Niedzwiedzka K."/>
            <person name="Martijn J."/>
            <person name="Lind A.E."/>
            <person name="van Eijk R."/>
            <person name="Schleper C."/>
            <person name="Guy L."/>
            <person name="Ettema T.J."/>
        </authorList>
    </citation>
    <scope>NUCLEOTIDE SEQUENCE</scope>
</reference>
<dbReference type="EMBL" id="LAZR01037747">
    <property type="protein sequence ID" value="KKL21399.1"/>
    <property type="molecule type" value="Genomic_DNA"/>
</dbReference>